<evidence type="ECO:0000313" key="3">
    <source>
        <dbReference type="Proteomes" id="UP000507470"/>
    </source>
</evidence>
<name>A0A6J8C5S6_MYTCO</name>
<reference evidence="2 3" key="1">
    <citation type="submission" date="2020-06" db="EMBL/GenBank/DDBJ databases">
        <authorList>
            <person name="Li R."/>
            <person name="Bekaert M."/>
        </authorList>
    </citation>
    <scope>NUCLEOTIDE SEQUENCE [LARGE SCALE GENOMIC DNA]</scope>
    <source>
        <strain evidence="3">wild</strain>
    </source>
</reference>
<gene>
    <name evidence="2" type="ORF">MCOR_26083</name>
</gene>
<dbReference type="Proteomes" id="UP000507470">
    <property type="component" value="Unassembled WGS sequence"/>
</dbReference>
<keyword evidence="3" id="KW-1185">Reference proteome</keyword>
<organism evidence="2 3">
    <name type="scientific">Mytilus coruscus</name>
    <name type="common">Sea mussel</name>
    <dbReference type="NCBI Taxonomy" id="42192"/>
    <lineage>
        <taxon>Eukaryota</taxon>
        <taxon>Metazoa</taxon>
        <taxon>Spiralia</taxon>
        <taxon>Lophotrochozoa</taxon>
        <taxon>Mollusca</taxon>
        <taxon>Bivalvia</taxon>
        <taxon>Autobranchia</taxon>
        <taxon>Pteriomorphia</taxon>
        <taxon>Mytilida</taxon>
        <taxon>Mytiloidea</taxon>
        <taxon>Mytilidae</taxon>
        <taxon>Mytilinae</taxon>
        <taxon>Mytilus</taxon>
    </lineage>
</organism>
<evidence type="ECO:0000256" key="1">
    <source>
        <dbReference type="SAM" id="MobiDB-lite"/>
    </source>
</evidence>
<feature type="region of interest" description="Disordered" evidence="1">
    <location>
        <begin position="166"/>
        <end position="204"/>
    </location>
</feature>
<accession>A0A6J8C5S6</accession>
<proteinExistence type="predicted"/>
<dbReference type="AlphaFoldDB" id="A0A6J8C5S6"/>
<feature type="compositionally biased region" description="Acidic residues" evidence="1">
    <location>
        <begin position="172"/>
        <end position="204"/>
    </location>
</feature>
<protein>
    <submittedName>
        <fullName evidence="2">Uncharacterized protein</fullName>
    </submittedName>
</protein>
<dbReference type="EMBL" id="CACVKT020004659">
    <property type="protein sequence ID" value="CAC5391042.1"/>
    <property type="molecule type" value="Genomic_DNA"/>
</dbReference>
<sequence>MIKSELLNLTSVLDMYNAEYPVDLLVLLTVQVENLHATSHFKEQFPTCLQYARNLFDTVHESVKRLVNWSAFYYTQTQSYYPVQVGGMTLRDMPVIEHLSPKRSLSADDQMTMRNWANDFGKCVRQRTVRQETTKVKAGTLPLNMYKKIKVTPGEKISFQCNIQSVPQENGENAENDEDRQEIDTQEGTEYVEIEKEDVNEEFE</sequence>
<dbReference type="OrthoDB" id="5990150at2759"/>
<evidence type="ECO:0000313" key="2">
    <source>
        <dbReference type="EMBL" id="CAC5391042.1"/>
    </source>
</evidence>